<sequence>MSTSPGPVDLTFTAPIGVTVKDDLWSCVEVPGSAELFGTGKAVKVVATVDGEPVTAGLMPTGSGGHMLSISAKLRKKLGKDLGDDVTVHLTERLT</sequence>
<dbReference type="Proteomes" id="UP000321386">
    <property type="component" value="Unassembled WGS sequence"/>
</dbReference>
<dbReference type="Pfam" id="PF08922">
    <property type="entry name" value="DUF1905"/>
    <property type="match status" value="1"/>
</dbReference>
<dbReference type="SUPFAM" id="SSF141694">
    <property type="entry name" value="AF2212/PG0164-like"/>
    <property type="match status" value="1"/>
</dbReference>
<dbReference type="InterPro" id="IPR015018">
    <property type="entry name" value="DUF1905"/>
</dbReference>
<dbReference type="InterPro" id="IPR037079">
    <property type="entry name" value="AF2212/PG0164-like_sf"/>
</dbReference>
<evidence type="ECO:0000313" key="2">
    <source>
        <dbReference type="Proteomes" id="UP000321386"/>
    </source>
</evidence>
<dbReference type="AlphaFoldDB" id="A0A510V2A7"/>
<comment type="caution">
    <text evidence="1">The sequence shown here is derived from an EMBL/GenBank/DDBJ whole genome shotgun (WGS) entry which is preliminary data.</text>
</comment>
<accession>A0A510V2A7</accession>
<dbReference type="Gene3D" id="2.40.30.100">
    <property type="entry name" value="AF2212/PG0164-like"/>
    <property type="match status" value="1"/>
</dbReference>
<reference evidence="1 2" key="1">
    <citation type="submission" date="2019-07" db="EMBL/GenBank/DDBJ databases">
        <title>Whole genome shotgun sequence of Cellulomonas persica NBRC 101101.</title>
        <authorList>
            <person name="Hosoyama A."/>
            <person name="Uohara A."/>
            <person name="Ohji S."/>
            <person name="Ichikawa N."/>
        </authorList>
    </citation>
    <scope>NUCLEOTIDE SEQUENCE [LARGE SCALE GENOMIC DNA]</scope>
    <source>
        <strain evidence="1 2">NBRC 101101</strain>
    </source>
</reference>
<dbReference type="EMBL" id="BJUA01000041">
    <property type="protein sequence ID" value="GEK19480.1"/>
    <property type="molecule type" value="Genomic_DNA"/>
</dbReference>
<dbReference type="OrthoDB" id="8246703at2"/>
<protein>
    <recommendedName>
        <fullName evidence="3">DUF1905 domain-containing protein</fullName>
    </recommendedName>
</protein>
<evidence type="ECO:0008006" key="3">
    <source>
        <dbReference type="Google" id="ProtNLM"/>
    </source>
</evidence>
<gene>
    <name evidence="1" type="ORF">CPE01_32130</name>
</gene>
<organism evidence="1 2">
    <name type="scientific">Cellulomonas persica</name>
    <dbReference type="NCBI Taxonomy" id="76861"/>
    <lineage>
        <taxon>Bacteria</taxon>
        <taxon>Bacillati</taxon>
        <taxon>Actinomycetota</taxon>
        <taxon>Actinomycetes</taxon>
        <taxon>Micrococcales</taxon>
        <taxon>Cellulomonadaceae</taxon>
        <taxon>Cellulomonas</taxon>
    </lineage>
</organism>
<name>A0A510V2A7_9CELL</name>
<dbReference type="RefSeq" id="WP_146807846.1">
    <property type="nucleotide sequence ID" value="NZ_BJUA01000041.1"/>
</dbReference>
<evidence type="ECO:0000313" key="1">
    <source>
        <dbReference type="EMBL" id="GEK19480.1"/>
    </source>
</evidence>
<keyword evidence="2" id="KW-1185">Reference proteome</keyword>
<proteinExistence type="predicted"/>